<evidence type="ECO:0000259" key="3">
    <source>
        <dbReference type="Pfam" id="PF18443"/>
    </source>
</evidence>
<evidence type="ECO:0000259" key="2">
    <source>
        <dbReference type="Pfam" id="PF18426"/>
    </source>
</evidence>
<feature type="domain" description="Tle cognate immunity protein 4 C-terminal" evidence="2">
    <location>
        <begin position="160"/>
        <end position="320"/>
    </location>
</feature>
<feature type="domain" description="Tle cognate immunity protein 4 N-terminal" evidence="3">
    <location>
        <begin position="30"/>
        <end position="140"/>
    </location>
</feature>
<dbReference type="InterPro" id="IPR040761">
    <property type="entry name" value="Tli4_N"/>
</dbReference>
<organism evidence="4 5">
    <name type="scientific">Chromobacterium phragmitis</name>
    <dbReference type="NCBI Taxonomy" id="2202141"/>
    <lineage>
        <taxon>Bacteria</taxon>
        <taxon>Pseudomonadati</taxon>
        <taxon>Pseudomonadota</taxon>
        <taxon>Betaproteobacteria</taxon>
        <taxon>Neisseriales</taxon>
        <taxon>Chromobacteriaceae</taxon>
        <taxon>Chromobacterium</taxon>
    </lineage>
</organism>
<evidence type="ECO:0000313" key="5">
    <source>
        <dbReference type="Proteomes" id="UP000252038"/>
    </source>
</evidence>
<proteinExistence type="predicted"/>
<evidence type="ECO:0000256" key="1">
    <source>
        <dbReference type="SAM" id="SignalP"/>
    </source>
</evidence>
<protein>
    <recommendedName>
        <fullName evidence="6">Tle cognate immunity protein 4 C-terminal domain-containing protein</fullName>
    </recommendedName>
</protein>
<name>A0A344UEM9_9NEIS</name>
<dbReference type="EMBL" id="CP029554">
    <property type="protein sequence ID" value="AXE33727.1"/>
    <property type="molecule type" value="Genomic_DNA"/>
</dbReference>
<dbReference type="Pfam" id="PF18443">
    <property type="entry name" value="Tli4_N"/>
    <property type="match status" value="1"/>
</dbReference>
<accession>A0A344UEM9</accession>
<gene>
    <name evidence="4" type="ORF">DK843_04975</name>
</gene>
<dbReference type="RefSeq" id="WP_114072698.1">
    <property type="nucleotide sequence ID" value="NZ_CP029554.1"/>
</dbReference>
<evidence type="ECO:0008006" key="6">
    <source>
        <dbReference type="Google" id="ProtNLM"/>
    </source>
</evidence>
<evidence type="ECO:0000313" key="4">
    <source>
        <dbReference type="EMBL" id="AXE33727.1"/>
    </source>
</evidence>
<feature type="chain" id="PRO_5016888623" description="Tle cognate immunity protein 4 C-terminal domain-containing protein" evidence="1">
    <location>
        <begin position="21"/>
        <end position="322"/>
    </location>
</feature>
<dbReference type="InterPro" id="IPR041290">
    <property type="entry name" value="Tli4_C"/>
</dbReference>
<feature type="signal peptide" evidence="1">
    <location>
        <begin position="1"/>
        <end position="20"/>
    </location>
</feature>
<reference evidence="4 5" key="1">
    <citation type="submission" date="2018-05" db="EMBL/GenBank/DDBJ databases">
        <title>Genome sequencing, assembly and analysis of the novel insecticidal bacterium, Chromobacterium phragmitis.</title>
        <authorList>
            <person name="Sparks M.E."/>
            <person name="Blackburn M.B."/>
            <person name="Gundersen-Rindal D.E."/>
        </authorList>
    </citation>
    <scope>NUCLEOTIDE SEQUENCE [LARGE SCALE GENOMIC DNA]</scope>
    <source>
        <strain evidence="4">IIBBL 274-1</strain>
    </source>
</reference>
<dbReference type="Pfam" id="PF18426">
    <property type="entry name" value="Tli4_C"/>
    <property type="match status" value="1"/>
</dbReference>
<dbReference type="Proteomes" id="UP000252038">
    <property type="component" value="Chromosome"/>
</dbReference>
<keyword evidence="1" id="KW-0732">Signal</keyword>
<dbReference type="KEGG" id="chrb:DK843_04975"/>
<dbReference type="AlphaFoldDB" id="A0A344UEM9"/>
<sequence length="322" mass="36543">MRNSQIILALMLLASTTVHAAESPMFDKMKTYCFGRYLVDVPYEAELKGQGNKYIDDSIQVTKMSEAALKEQIAKKLINLNKKAYPYYSFNREIKGSNGVILLGYKEAFKDPMYSIDSFKWERGIAFITSGTAYDDKTINLTVDRFNDYLKNLRYRSEREIPMEPGFCIENGFIANDGKVPQYEQASLAFQVKNNPDVWVRVESMVLSKSQPSLLMRIKESKMDLKYPGKIKRVREGALEVNGMKGEESLAYFSSDDNTGEAQQFRWEAQGEINIPTKPFIYLEINSGEGVAGVTGSSSLSTKQIQNLYNAIVKTIRLRPVK</sequence>